<evidence type="ECO:0000313" key="3">
    <source>
        <dbReference type="EMBL" id="KAB1117738.1"/>
    </source>
</evidence>
<feature type="compositionally biased region" description="Pro residues" evidence="1">
    <location>
        <begin position="120"/>
        <end position="139"/>
    </location>
</feature>
<keyword evidence="2" id="KW-0732">Signal</keyword>
<organism evidence="3 4">
    <name type="scientific">Micromonospora aurantiaca</name>
    <name type="common">nom. illeg.</name>
    <dbReference type="NCBI Taxonomy" id="47850"/>
    <lineage>
        <taxon>Bacteria</taxon>
        <taxon>Bacillati</taxon>
        <taxon>Actinomycetota</taxon>
        <taxon>Actinomycetes</taxon>
        <taxon>Micromonosporales</taxon>
        <taxon>Micromonosporaceae</taxon>
        <taxon>Micromonospora</taxon>
    </lineage>
</organism>
<evidence type="ECO:0000256" key="1">
    <source>
        <dbReference type="SAM" id="MobiDB-lite"/>
    </source>
</evidence>
<name>A0ABQ6UKW7_9ACTN</name>
<gene>
    <name evidence="3" type="ORF">F6X54_06400</name>
</gene>
<dbReference type="EMBL" id="WAAR01000019">
    <property type="protein sequence ID" value="KAB1117738.1"/>
    <property type="molecule type" value="Genomic_DNA"/>
</dbReference>
<reference evidence="3 4" key="1">
    <citation type="submission" date="2019-09" db="EMBL/GenBank/DDBJ databases">
        <title>High taxonomic diversity of Micromonospora strains isolated from Medicago sativa nodules in different geographical locations.</title>
        <authorList>
            <person name="Martinez-Hidalgo P."/>
            <person name="Flores-Felix J.D."/>
            <person name="Velazquez E."/>
            <person name="Brau L."/>
            <person name="Trujillo M.E."/>
            <person name="Martinez-Molina E."/>
        </authorList>
    </citation>
    <scope>NUCLEOTIDE SEQUENCE [LARGE SCALE GENOMIC DNA]</scope>
    <source>
        <strain evidence="3 4">ALFB5</strain>
    </source>
</reference>
<keyword evidence="4" id="KW-1185">Reference proteome</keyword>
<evidence type="ECO:0000256" key="2">
    <source>
        <dbReference type="SAM" id="SignalP"/>
    </source>
</evidence>
<accession>A0ABQ6UKW7</accession>
<dbReference type="Proteomes" id="UP000471364">
    <property type="component" value="Unassembled WGS sequence"/>
</dbReference>
<feature type="region of interest" description="Disordered" evidence="1">
    <location>
        <begin position="109"/>
        <end position="149"/>
    </location>
</feature>
<feature type="compositionally biased region" description="Low complexity" evidence="1">
    <location>
        <begin position="140"/>
        <end position="149"/>
    </location>
</feature>
<feature type="chain" id="PRO_5046929601" evidence="2">
    <location>
        <begin position="26"/>
        <end position="149"/>
    </location>
</feature>
<comment type="caution">
    <text evidence="3">The sequence shown here is derived from an EMBL/GenBank/DDBJ whole genome shotgun (WGS) entry which is preliminary data.</text>
</comment>
<dbReference type="RefSeq" id="WP_151011792.1">
    <property type="nucleotide sequence ID" value="NZ_CP084582.1"/>
</dbReference>
<feature type="compositionally biased region" description="Low complexity" evidence="1">
    <location>
        <begin position="109"/>
        <end position="119"/>
    </location>
</feature>
<sequence>MRVRDRLTAVVVTLAFVLAGLGAAAAPAVTAPAVAPIVEALAAARPAPDVAPPAEALAAAPAAASASGTSPAALRAAYPRISWSELAAGPWHDHGGGLGYADGPDDLAPAALPRVAGPAVPEPVVPAPRPPVVPLPPRGPLAARAPPAT</sequence>
<evidence type="ECO:0000313" key="4">
    <source>
        <dbReference type="Proteomes" id="UP000471364"/>
    </source>
</evidence>
<feature type="signal peptide" evidence="2">
    <location>
        <begin position="1"/>
        <end position="25"/>
    </location>
</feature>
<proteinExistence type="predicted"/>
<protein>
    <submittedName>
        <fullName evidence="3">Uncharacterized protein</fullName>
    </submittedName>
</protein>